<dbReference type="InterPro" id="IPR050074">
    <property type="entry name" value="DHO_dehydrogenase"/>
</dbReference>
<name>A0A2M7W0B8_9BACT</name>
<dbReference type="Proteomes" id="UP000228743">
    <property type="component" value="Unassembled WGS sequence"/>
</dbReference>
<dbReference type="AlphaFoldDB" id="A0A2M7W0B8"/>
<evidence type="ECO:0000313" key="9">
    <source>
        <dbReference type="Proteomes" id="UP000228743"/>
    </source>
</evidence>
<dbReference type="Gene3D" id="3.20.20.70">
    <property type="entry name" value="Aldolase class I"/>
    <property type="match status" value="1"/>
</dbReference>
<evidence type="ECO:0000256" key="1">
    <source>
        <dbReference type="ARBA" id="ARBA00001917"/>
    </source>
</evidence>
<keyword evidence="3" id="KW-0285">Flavoprotein</keyword>
<gene>
    <name evidence="8" type="ORF">COX68_00480</name>
</gene>
<evidence type="ECO:0000256" key="5">
    <source>
        <dbReference type="ARBA" id="ARBA00022975"/>
    </source>
</evidence>
<keyword evidence="5" id="KW-0665">Pyrimidine biosynthesis</keyword>
<dbReference type="EMBL" id="PFPX01000011">
    <property type="protein sequence ID" value="PJA10384.1"/>
    <property type="molecule type" value="Genomic_DNA"/>
</dbReference>
<dbReference type="InterPro" id="IPR013785">
    <property type="entry name" value="Aldolase_TIM"/>
</dbReference>
<evidence type="ECO:0000256" key="4">
    <source>
        <dbReference type="ARBA" id="ARBA00022643"/>
    </source>
</evidence>
<comment type="pathway">
    <text evidence="2">Pyrimidine metabolism; UMP biosynthesis via de novo pathway.</text>
</comment>
<dbReference type="Gene3D" id="2.30.26.10">
    <property type="entry name" value="Dihydroorotate Dehydrogenase A, chain A, domain 2"/>
    <property type="match status" value="1"/>
</dbReference>
<dbReference type="PANTHER" id="PTHR48109">
    <property type="entry name" value="DIHYDROOROTATE DEHYDROGENASE (QUINONE), MITOCHONDRIAL-RELATED"/>
    <property type="match status" value="1"/>
</dbReference>
<evidence type="ECO:0000259" key="7">
    <source>
        <dbReference type="Pfam" id="PF01180"/>
    </source>
</evidence>
<dbReference type="SUPFAM" id="SSF51395">
    <property type="entry name" value="FMN-linked oxidoreductases"/>
    <property type="match status" value="1"/>
</dbReference>
<sequence length="117" mass="12160">AINTVGPGMAIDIGARAPILANKVGGLSGPAIKPLAIKAVYDIHKALPKLPIIGTGGIITGEDAIEMIMAGATLVGMGTAVYYRDVKCFDMATNEMRVWCEKNGVKNLNEIRGAAHG</sequence>
<feature type="non-terminal residue" evidence="8">
    <location>
        <position position="1"/>
    </location>
</feature>
<reference evidence="9" key="1">
    <citation type="submission" date="2017-09" db="EMBL/GenBank/DDBJ databases">
        <title>Depth-based differentiation of microbial function through sediment-hosted aquifers and enrichment of novel symbionts in the deep terrestrial subsurface.</title>
        <authorList>
            <person name="Probst A.J."/>
            <person name="Ladd B."/>
            <person name="Jarett J.K."/>
            <person name="Geller-Mcgrath D.E."/>
            <person name="Sieber C.M.K."/>
            <person name="Emerson J.B."/>
            <person name="Anantharaman K."/>
            <person name="Thomas B.C."/>
            <person name="Malmstrom R."/>
            <person name="Stieglmeier M."/>
            <person name="Klingl A."/>
            <person name="Woyke T."/>
            <person name="Ryan C.M."/>
            <person name="Banfield J.F."/>
        </authorList>
    </citation>
    <scope>NUCLEOTIDE SEQUENCE [LARGE SCALE GENOMIC DNA]</scope>
</reference>
<evidence type="ECO:0000313" key="8">
    <source>
        <dbReference type="EMBL" id="PJA10384.1"/>
    </source>
</evidence>
<proteinExistence type="predicted"/>
<dbReference type="InterPro" id="IPR023359">
    <property type="entry name" value="Dihydro_DH_chainA_dom2"/>
</dbReference>
<protein>
    <submittedName>
        <fullName evidence="8">Dihydroorotate dehydrogenase</fullName>
    </submittedName>
</protein>
<keyword evidence="6" id="KW-0560">Oxidoreductase</keyword>
<feature type="domain" description="Dihydroorotate dehydrogenase catalytic" evidence="7">
    <location>
        <begin position="2"/>
        <end position="95"/>
    </location>
</feature>
<dbReference type="InterPro" id="IPR005720">
    <property type="entry name" value="Dihydroorotate_DH_cat"/>
</dbReference>
<evidence type="ECO:0000256" key="3">
    <source>
        <dbReference type="ARBA" id="ARBA00022630"/>
    </source>
</evidence>
<organism evidence="8 9">
    <name type="scientific">Candidatus Falkowbacteria bacterium CG_4_10_14_0_2_um_filter_41_15</name>
    <dbReference type="NCBI Taxonomy" id="1974554"/>
    <lineage>
        <taxon>Bacteria</taxon>
        <taxon>Candidatus Falkowiibacteriota</taxon>
    </lineage>
</organism>
<comment type="cofactor">
    <cofactor evidence="1">
        <name>FMN</name>
        <dbReference type="ChEBI" id="CHEBI:58210"/>
    </cofactor>
</comment>
<accession>A0A2M7W0B8</accession>
<dbReference type="GO" id="GO:0005737">
    <property type="term" value="C:cytoplasm"/>
    <property type="evidence" value="ECO:0007669"/>
    <property type="project" value="InterPro"/>
</dbReference>
<dbReference type="InterPro" id="IPR001295">
    <property type="entry name" value="Dihydroorotate_DH_CS"/>
</dbReference>
<dbReference type="UniPathway" id="UPA00070"/>
<keyword evidence="4" id="KW-0288">FMN</keyword>
<dbReference type="PANTHER" id="PTHR48109:SF1">
    <property type="entry name" value="DIHYDROOROTATE DEHYDROGENASE (FUMARATE)"/>
    <property type="match status" value="1"/>
</dbReference>
<evidence type="ECO:0000256" key="2">
    <source>
        <dbReference type="ARBA" id="ARBA00004725"/>
    </source>
</evidence>
<evidence type="ECO:0000256" key="6">
    <source>
        <dbReference type="ARBA" id="ARBA00023002"/>
    </source>
</evidence>
<dbReference type="Pfam" id="PF01180">
    <property type="entry name" value="DHO_dh"/>
    <property type="match status" value="1"/>
</dbReference>
<dbReference type="GO" id="GO:0044205">
    <property type="term" value="P:'de novo' UMP biosynthetic process"/>
    <property type="evidence" value="ECO:0007669"/>
    <property type="project" value="UniProtKB-UniPathway"/>
</dbReference>
<dbReference type="GO" id="GO:0006207">
    <property type="term" value="P:'de novo' pyrimidine nucleobase biosynthetic process"/>
    <property type="evidence" value="ECO:0007669"/>
    <property type="project" value="InterPro"/>
</dbReference>
<dbReference type="PROSITE" id="PS00912">
    <property type="entry name" value="DHODEHASE_2"/>
    <property type="match status" value="1"/>
</dbReference>
<dbReference type="GO" id="GO:0004152">
    <property type="term" value="F:dihydroorotate dehydrogenase activity"/>
    <property type="evidence" value="ECO:0007669"/>
    <property type="project" value="TreeGrafter"/>
</dbReference>
<comment type="caution">
    <text evidence="8">The sequence shown here is derived from an EMBL/GenBank/DDBJ whole genome shotgun (WGS) entry which is preliminary data.</text>
</comment>